<evidence type="ECO:0000313" key="1">
    <source>
        <dbReference type="EMBL" id="RKU48840.1"/>
    </source>
</evidence>
<accession>A0A420YLT5</accession>
<sequence>MAGTVRQPIHVAYNDGTLLQNELDRRFPGEARTIKMQGGQYMVYGPRLLTQDELTSIETAIRVHYNERSQGRSR</sequence>
<organism evidence="1 2">
    <name type="scientific">Coniochaeta pulveracea</name>
    <dbReference type="NCBI Taxonomy" id="177199"/>
    <lineage>
        <taxon>Eukaryota</taxon>
        <taxon>Fungi</taxon>
        <taxon>Dikarya</taxon>
        <taxon>Ascomycota</taxon>
        <taxon>Pezizomycotina</taxon>
        <taxon>Sordariomycetes</taxon>
        <taxon>Sordariomycetidae</taxon>
        <taxon>Coniochaetales</taxon>
        <taxon>Coniochaetaceae</taxon>
        <taxon>Coniochaeta</taxon>
    </lineage>
</organism>
<gene>
    <name evidence="1" type="ORF">DL546_007438</name>
</gene>
<name>A0A420YLT5_9PEZI</name>
<dbReference type="AlphaFoldDB" id="A0A420YLT5"/>
<dbReference type="EMBL" id="QVQW01000003">
    <property type="protein sequence ID" value="RKU48840.1"/>
    <property type="molecule type" value="Genomic_DNA"/>
</dbReference>
<reference evidence="1 2" key="1">
    <citation type="submission" date="2018-08" db="EMBL/GenBank/DDBJ databases">
        <title>Draft genome of the lignicolous fungus Coniochaeta pulveracea.</title>
        <authorList>
            <person name="Borstlap C.J."/>
            <person name="De Witt R.N."/>
            <person name="Botha A."/>
            <person name="Volschenk H."/>
        </authorList>
    </citation>
    <scope>NUCLEOTIDE SEQUENCE [LARGE SCALE GENOMIC DNA]</scope>
    <source>
        <strain evidence="1 2">CAB683</strain>
    </source>
</reference>
<dbReference type="Proteomes" id="UP000275385">
    <property type="component" value="Unassembled WGS sequence"/>
</dbReference>
<evidence type="ECO:0000313" key="2">
    <source>
        <dbReference type="Proteomes" id="UP000275385"/>
    </source>
</evidence>
<comment type="caution">
    <text evidence="1">The sequence shown here is derived from an EMBL/GenBank/DDBJ whole genome shotgun (WGS) entry which is preliminary data.</text>
</comment>
<protein>
    <submittedName>
        <fullName evidence="1">Uncharacterized protein</fullName>
    </submittedName>
</protein>
<keyword evidence="2" id="KW-1185">Reference proteome</keyword>
<proteinExistence type="predicted"/>